<evidence type="ECO:0000256" key="10">
    <source>
        <dbReference type="ARBA" id="ARBA00022871"/>
    </source>
</evidence>
<dbReference type="AlphaFoldDB" id="A0ABD2LDJ8"/>
<keyword evidence="12" id="KW-0808">Transferase</keyword>
<dbReference type="InterPro" id="IPR008271">
    <property type="entry name" value="Ser/Thr_kinase_AS"/>
</dbReference>
<evidence type="ECO:0000256" key="5">
    <source>
        <dbReference type="ARBA" id="ARBA00022741"/>
    </source>
</evidence>
<dbReference type="GO" id="GO:0005524">
    <property type="term" value="F:ATP binding"/>
    <property type="evidence" value="ECO:0007669"/>
    <property type="project" value="UniProtKB-UniRule"/>
</dbReference>
<dbReference type="Proteomes" id="UP001620626">
    <property type="component" value="Unassembled WGS sequence"/>
</dbReference>
<keyword evidence="12" id="KW-0723">Serine/threonine-protein kinase</keyword>
<proteinExistence type="inferred from homology"/>
<dbReference type="InterPro" id="IPR000719">
    <property type="entry name" value="Prot_kinase_dom"/>
</dbReference>
<dbReference type="GO" id="GO:0004674">
    <property type="term" value="F:protein serine/threonine kinase activity"/>
    <property type="evidence" value="ECO:0007669"/>
    <property type="project" value="UniProtKB-KW"/>
</dbReference>
<dbReference type="Pfam" id="PF00069">
    <property type="entry name" value="Pkinase"/>
    <property type="match status" value="1"/>
</dbReference>
<evidence type="ECO:0000313" key="14">
    <source>
        <dbReference type="EMBL" id="KAL3113300.1"/>
    </source>
</evidence>
<organism evidence="14 15">
    <name type="scientific">Heterodera trifolii</name>
    <dbReference type="NCBI Taxonomy" id="157864"/>
    <lineage>
        <taxon>Eukaryota</taxon>
        <taxon>Metazoa</taxon>
        <taxon>Ecdysozoa</taxon>
        <taxon>Nematoda</taxon>
        <taxon>Chromadorea</taxon>
        <taxon>Rhabditida</taxon>
        <taxon>Tylenchina</taxon>
        <taxon>Tylenchomorpha</taxon>
        <taxon>Tylenchoidea</taxon>
        <taxon>Heteroderidae</taxon>
        <taxon>Heteroderinae</taxon>
        <taxon>Heterodera</taxon>
    </lineage>
</organism>
<name>A0ABD2LDJ8_9BILA</name>
<evidence type="ECO:0000259" key="13">
    <source>
        <dbReference type="PROSITE" id="PS50011"/>
    </source>
</evidence>
<feature type="binding site" evidence="11">
    <location>
        <position position="68"/>
    </location>
    <ligand>
        <name>ATP</name>
        <dbReference type="ChEBI" id="CHEBI:30616"/>
    </ligand>
</feature>
<sequence>MQVHHHHHHNSHHQRHKRSYSAARHVLINFGFQFPHDFKLGSGRYSKVYKGEFADRFYREANRYFAIKITDLEAVSDRFKHKFVPRELKVWRELSHPNHVRLYKDFMKNDFLFEIIDLAVGGDMLNYLRNHGPVKEAVCSGWMLQLVDALSYLHQKRIVHRDLKLENILIFDGDVIKITDYGFCKQCCDDELSSTFCGTKSYKAPEILQSTDYDPFKADVWSLGIVGYVMLTNRMPFRGDVSTARLVEAQRSRRYRFPSQMNVTEHCRCTIDNMLTFEPGDRPSIFDVRNLPWFASAVKDANSDALS</sequence>
<comment type="cofactor">
    <cofactor evidence="1">
        <name>Mg(2+)</name>
        <dbReference type="ChEBI" id="CHEBI:18420"/>
    </cofactor>
</comment>
<evidence type="ECO:0000256" key="1">
    <source>
        <dbReference type="ARBA" id="ARBA00001946"/>
    </source>
</evidence>
<evidence type="ECO:0000256" key="3">
    <source>
        <dbReference type="ARBA" id="ARBA00022553"/>
    </source>
</evidence>
<evidence type="ECO:0000256" key="7">
    <source>
        <dbReference type="ARBA" id="ARBA00022840"/>
    </source>
</evidence>
<comment type="caution">
    <text evidence="14">The sequence shown here is derived from an EMBL/GenBank/DDBJ whole genome shotgun (WGS) entry which is preliminary data.</text>
</comment>
<evidence type="ECO:0000256" key="2">
    <source>
        <dbReference type="ARBA" id="ARBA00022473"/>
    </source>
</evidence>
<dbReference type="PROSITE" id="PS50011">
    <property type="entry name" value="PROTEIN_KINASE_DOM"/>
    <property type="match status" value="1"/>
</dbReference>
<dbReference type="GO" id="GO:0030154">
    <property type="term" value="P:cell differentiation"/>
    <property type="evidence" value="ECO:0007669"/>
    <property type="project" value="UniProtKB-KW"/>
</dbReference>
<evidence type="ECO:0000256" key="4">
    <source>
        <dbReference type="ARBA" id="ARBA00022723"/>
    </source>
</evidence>
<comment type="similarity">
    <text evidence="12">Belongs to the protein kinase superfamily.</text>
</comment>
<dbReference type="InterPro" id="IPR017441">
    <property type="entry name" value="Protein_kinase_ATP_BS"/>
</dbReference>
<keyword evidence="5 11" id="KW-0547">Nucleotide-binding</keyword>
<keyword evidence="15" id="KW-1185">Reference proteome</keyword>
<evidence type="ECO:0000256" key="8">
    <source>
        <dbReference type="ARBA" id="ARBA00022842"/>
    </source>
</evidence>
<dbReference type="PROSITE" id="PS00107">
    <property type="entry name" value="PROTEIN_KINASE_ATP"/>
    <property type="match status" value="1"/>
</dbReference>
<dbReference type="SMART" id="SM00220">
    <property type="entry name" value="S_TKc"/>
    <property type="match status" value="1"/>
</dbReference>
<evidence type="ECO:0000313" key="15">
    <source>
        <dbReference type="Proteomes" id="UP001620626"/>
    </source>
</evidence>
<dbReference type="PROSITE" id="PS00108">
    <property type="entry name" value="PROTEIN_KINASE_ST"/>
    <property type="match status" value="1"/>
</dbReference>
<evidence type="ECO:0000256" key="12">
    <source>
        <dbReference type="RuleBase" id="RU000304"/>
    </source>
</evidence>
<dbReference type="GO" id="GO:0007283">
    <property type="term" value="P:spermatogenesis"/>
    <property type="evidence" value="ECO:0007669"/>
    <property type="project" value="UniProtKB-KW"/>
</dbReference>
<dbReference type="Gene3D" id="1.10.510.10">
    <property type="entry name" value="Transferase(Phosphotransferase) domain 1"/>
    <property type="match status" value="1"/>
</dbReference>
<dbReference type="GO" id="GO:0000287">
    <property type="term" value="F:magnesium ion binding"/>
    <property type="evidence" value="ECO:0007669"/>
    <property type="project" value="UniProtKB-ARBA"/>
</dbReference>
<evidence type="ECO:0000256" key="11">
    <source>
        <dbReference type="PROSITE-ProRule" id="PRU10141"/>
    </source>
</evidence>
<keyword evidence="12" id="KW-0418">Kinase</keyword>
<keyword evidence="8" id="KW-0460">Magnesium</keyword>
<dbReference type="PANTHER" id="PTHR24346">
    <property type="entry name" value="MAP/MICROTUBULE AFFINITY-REGULATING KINASE"/>
    <property type="match status" value="1"/>
</dbReference>
<protein>
    <recommendedName>
        <fullName evidence="13">Protein kinase domain-containing protein</fullName>
    </recommendedName>
</protein>
<evidence type="ECO:0000256" key="6">
    <source>
        <dbReference type="ARBA" id="ARBA00022782"/>
    </source>
</evidence>
<keyword evidence="4" id="KW-0479">Metal-binding</keyword>
<dbReference type="EMBL" id="JBICBT010000451">
    <property type="protein sequence ID" value="KAL3113300.1"/>
    <property type="molecule type" value="Genomic_DNA"/>
</dbReference>
<keyword evidence="10" id="KW-0744">Spermatogenesis</keyword>
<keyword evidence="3" id="KW-0597">Phosphoprotein</keyword>
<reference evidence="14 15" key="1">
    <citation type="submission" date="2024-10" db="EMBL/GenBank/DDBJ databases">
        <authorList>
            <person name="Kim D."/>
        </authorList>
    </citation>
    <scope>NUCLEOTIDE SEQUENCE [LARGE SCALE GENOMIC DNA]</scope>
    <source>
        <strain evidence="14">BH-2024</strain>
    </source>
</reference>
<gene>
    <name evidence="14" type="ORF">niasHT_018915</name>
</gene>
<dbReference type="PANTHER" id="PTHR24346:SF102">
    <property type="entry name" value="TESTIS-SPECIFIC SERINE_THREONINE-PROTEIN KINASE 1"/>
    <property type="match status" value="1"/>
</dbReference>
<dbReference type="InterPro" id="IPR011009">
    <property type="entry name" value="Kinase-like_dom_sf"/>
</dbReference>
<feature type="domain" description="Protein kinase" evidence="13">
    <location>
        <begin position="34"/>
        <end position="294"/>
    </location>
</feature>
<dbReference type="SUPFAM" id="SSF56112">
    <property type="entry name" value="Protein kinase-like (PK-like)"/>
    <property type="match status" value="1"/>
</dbReference>
<accession>A0ABD2LDJ8</accession>
<evidence type="ECO:0000256" key="9">
    <source>
        <dbReference type="ARBA" id="ARBA00022843"/>
    </source>
</evidence>
<keyword evidence="2" id="KW-0217">Developmental protein</keyword>
<keyword evidence="6" id="KW-0221">Differentiation</keyword>
<keyword evidence="9" id="KW-0832">Ubl conjugation</keyword>
<keyword evidence="7 11" id="KW-0067">ATP-binding</keyword>